<accession>A0A8X6YXE4</accession>
<reference evidence="2" key="1">
    <citation type="submission" date="2020-08" db="EMBL/GenBank/DDBJ databases">
        <title>Multicomponent nature underlies the extraordinary mechanical properties of spider dragline silk.</title>
        <authorList>
            <person name="Kono N."/>
            <person name="Nakamura H."/>
            <person name="Mori M."/>
            <person name="Yoshida Y."/>
            <person name="Ohtoshi R."/>
            <person name="Malay A.D."/>
            <person name="Moran D.A.P."/>
            <person name="Tomita M."/>
            <person name="Numata K."/>
            <person name="Arakawa K."/>
        </authorList>
    </citation>
    <scope>NUCLEOTIDE SEQUENCE</scope>
</reference>
<proteinExistence type="predicted"/>
<evidence type="ECO:0000313" key="3">
    <source>
        <dbReference type="Proteomes" id="UP000886998"/>
    </source>
</evidence>
<comment type="caution">
    <text evidence="2">The sequence shown here is derived from an EMBL/GenBank/DDBJ whole genome shotgun (WGS) entry which is preliminary data.</text>
</comment>
<gene>
    <name evidence="2" type="primary">AVEN_166849_2</name>
    <name evidence="2" type="ORF">TNIN_15501</name>
</gene>
<sequence length="222" mass="25702">ITQGARTSRAAGTRGATATGNSSAGTHSPGPSTTGWRDTRTLCRKTRDDFNCLMWQTSNCLNREERDRDNDIFRRARDFISRNCDTYGRWTENNCYKTTEMQRCEALVSNTRGGANYESCRGFLSFRDCMSDELMRRCTREDDLYQGAYLVDKAQEMSWQCGTTDQYNGRNQYSTFDRKYDQYDRPQDNYDNNNSPLHLEDEGEVTTNGYLNVGQLKDFVLW</sequence>
<evidence type="ECO:0000313" key="2">
    <source>
        <dbReference type="EMBL" id="GFY78943.1"/>
    </source>
</evidence>
<feature type="compositionally biased region" description="Low complexity" evidence="1">
    <location>
        <begin position="1"/>
        <end position="26"/>
    </location>
</feature>
<feature type="non-terminal residue" evidence="2">
    <location>
        <position position="1"/>
    </location>
</feature>
<dbReference type="AlphaFoldDB" id="A0A8X6YXE4"/>
<dbReference type="OrthoDB" id="6491187at2759"/>
<feature type="region of interest" description="Disordered" evidence="1">
    <location>
        <begin position="1"/>
        <end position="38"/>
    </location>
</feature>
<feature type="region of interest" description="Disordered" evidence="1">
    <location>
        <begin position="182"/>
        <end position="201"/>
    </location>
</feature>
<evidence type="ECO:0000256" key="1">
    <source>
        <dbReference type="SAM" id="MobiDB-lite"/>
    </source>
</evidence>
<protein>
    <submittedName>
        <fullName evidence="2">Uncharacterized protein</fullName>
    </submittedName>
</protein>
<organism evidence="2 3">
    <name type="scientific">Trichonephila inaurata madagascariensis</name>
    <dbReference type="NCBI Taxonomy" id="2747483"/>
    <lineage>
        <taxon>Eukaryota</taxon>
        <taxon>Metazoa</taxon>
        <taxon>Ecdysozoa</taxon>
        <taxon>Arthropoda</taxon>
        <taxon>Chelicerata</taxon>
        <taxon>Arachnida</taxon>
        <taxon>Araneae</taxon>
        <taxon>Araneomorphae</taxon>
        <taxon>Entelegynae</taxon>
        <taxon>Araneoidea</taxon>
        <taxon>Nephilidae</taxon>
        <taxon>Trichonephila</taxon>
        <taxon>Trichonephila inaurata</taxon>
    </lineage>
</organism>
<keyword evidence="3" id="KW-1185">Reference proteome</keyword>
<dbReference type="EMBL" id="BMAV01023300">
    <property type="protein sequence ID" value="GFY78943.1"/>
    <property type="molecule type" value="Genomic_DNA"/>
</dbReference>
<name>A0A8X6YXE4_9ARAC</name>
<dbReference type="Proteomes" id="UP000886998">
    <property type="component" value="Unassembled WGS sequence"/>
</dbReference>